<dbReference type="Proteomes" id="UP000323506">
    <property type="component" value="Chromosome A06"/>
</dbReference>
<accession>A0A5D2G8V9</accession>
<protein>
    <submittedName>
        <fullName evidence="1">Uncharacterized protein</fullName>
    </submittedName>
</protein>
<sequence length="78" mass="8991">MEPSWPTTTQEKREGLSCFFVPRPGHWPNLQGFSDLQIGERTPEHTQTVNRRCKRRGEDGVWWDKTAHVVALLMRSGG</sequence>
<organism evidence="1 2">
    <name type="scientific">Gossypium darwinii</name>
    <name type="common">Darwin's cotton</name>
    <name type="synonym">Gossypium barbadense var. darwinii</name>
    <dbReference type="NCBI Taxonomy" id="34276"/>
    <lineage>
        <taxon>Eukaryota</taxon>
        <taxon>Viridiplantae</taxon>
        <taxon>Streptophyta</taxon>
        <taxon>Embryophyta</taxon>
        <taxon>Tracheophyta</taxon>
        <taxon>Spermatophyta</taxon>
        <taxon>Magnoliopsida</taxon>
        <taxon>eudicotyledons</taxon>
        <taxon>Gunneridae</taxon>
        <taxon>Pentapetalae</taxon>
        <taxon>rosids</taxon>
        <taxon>malvids</taxon>
        <taxon>Malvales</taxon>
        <taxon>Malvaceae</taxon>
        <taxon>Malvoideae</taxon>
        <taxon>Gossypium</taxon>
    </lineage>
</organism>
<keyword evidence="2" id="KW-1185">Reference proteome</keyword>
<reference evidence="1 2" key="1">
    <citation type="submission" date="2019-06" db="EMBL/GenBank/DDBJ databases">
        <title>WGS assembly of Gossypium darwinii.</title>
        <authorList>
            <person name="Chen Z.J."/>
            <person name="Sreedasyam A."/>
            <person name="Ando A."/>
            <person name="Song Q."/>
            <person name="De L."/>
            <person name="Hulse-Kemp A."/>
            <person name="Ding M."/>
            <person name="Ye W."/>
            <person name="Kirkbride R."/>
            <person name="Jenkins J."/>
            <person name="Plott C."/>
            <person name="Lovell J."/>
            <person name="Lin Y.-M."/>
            <person name="Vaughn R."/>
            <person name="Liu B."/>
            <person name="Li W."/>
            <person name="Simpson S."/>
            <person name="Scheffler B."/>
            <person name="Saski C."/>
            <person name="Grover C."/>
            <person name="Hu G."/>
            <person name="Conover J."/>
            <person name="Carlson J."/>
            <person name="Shu S."/>
            <person name="Boston L."/>
            <person name="Williams M."/>
            <person name="Peterson D."/>
            <person name="Mcgee K."/>
            <person name="Jones D."/>
            <person name="Wendel J."/>
            <person name="Stelly D."/>
            <person name="Grimwood J."/>
            <person name="Schmutz J."/>
        </authorList>
    </citation>
    <scope>NUCLEOTIDE SEQUENCE [LARGE SCALE GENOMIC DNA]</scope>
    <source>
        <strain evidence="1">1808015.09</strain>
    </source>
</reference>
<name>A0A5D2G8V9_GOSDA</name>
<dbReference type="EMBL" id="CM017693">
    <property type="protein sequence ID" value="TYH14303.1"/>
    <property type="molecule type" value="Genomic_DNA"/>
</dbReference>
<gene>
    <name evidence="1" type="ORF">ES288_A06G209200v1</name>
</gene>
<proteinExistence type="predicted"/>
<dbReference type="AlphaFoldDB" id="A0A5D2G8V9"/>
<evidence type="ECO:0000313" key="2">
    <source>
        <dbReference type="Proteomes" id="UP000323506"/>
    </source>
</evidence>
<evidence type="ECO:0000313" key="1">
    <source>
        <dbReference type="EMBL" id="TYH14303.1"/>
    </source>
</evidence>